<reference evidence="2" key="1">
    <citation type="journal article" date="2019" name="Int. J. Syst. Evol. Microbiol.">
        <title>The Global Catalogue of Microorganisms (GCM) 10K type strain sequencing project: providing services to taxonomists for standard genome sequencing and annotation.</title>
        <authorList>
            <consortium name="The Broad Institute Genomics Platform"/>
            <consortium name="The Broad Institute Genome Sequencing Center for Infectious Disease"/>
            <person name="Wu L."/>
            <person name="Ma J."/>
        </authorList>
    </citation>
    <scope>NUCLEOTIDE SEQUENCE [LARGE SCALE GENOMIC DNA]</scope>
    <source>
        <strain evidence="2">JCM 30331</strain>
    </source>
</reference>
<keyword evidence="2" id="KW-1185">Reference proteome</keyword>
<dbReference type="EMBL" id="BMPP01000004">
    <property type="protein sequence ID" value="GGK20990.1"/>
    <property type="molecule type" value="Genomic_DNA"/>
</dbReference>
<dbReference type="Proteomes" id="UP000647587">
    <property type="component" value="Unassembled WGS sequence"/>
</dbReference>
<evidence type="ECO:0000313" key="2">
    <source>
        <dbReference type="Proteomes" id="UP000647587"/>
    </source>
</evidence>
<protein>
    <recommendedName>
        <fullName evidence="3">Tyrosine specific protein phosphatases domain-containing protein</fullName>
    </recommendedName>
</protein>
<sequence length="72" mass="7645">MDALLDGRQVVAVSRLGQGHAGLVVARLLMQAGLPSDAAIEMVRRTCGDHVLSSTQGEMVGTFEQLDRGSHK</sequence>
<evidence type="ECO:0008006" key="3">
    <source>
        <dbReference type="Google" id="ProtNLM"/>
    </source>
</evidence>
<accession>A0ABQ2EQ40</accession>
<evidence type="ECO:0000313" key="1">
    <source>
        <dbReference type="EMBL" id="GGK20990.1"/>
    </source>
</evidence>
<name>A0ABQ2EQ40_9DEIO</name>
<proteinExistence type="predicted"/>
<gene>
    <name evidence="1" type="ORF">GCM10008955_13030</name>
</gene>
<comment type="caution">
    <text evidence="1">The sequence shown here is derived from an EMBL/GenBank/DDBJ whole genome shotgun (WGS) entry which is preliminary data.</text>
</comment>
<organism evidence="1 2">
    <name type="scientific">Deinococcus malanensis</name>
    <dbReference type="NCBI Taxonomy" id="1706855"/>
    <lineage>
        <taxon>Bacteria</taxon>
        <taxon>Thermotogati</taxon>
        <taxon>Deinococcota</taxon>
        <taxon>Deinococci</taxon>
        <taxon>Deinococcales</taxon>
        <taxon>Deinococcaceae</taxon>
        <taxon>Deinococcus</taxon>
    </lineage>
</organism>